<name>A0AAV4EX51_9GAST</name>
<accession>A0AAV4EX51</accession>
<gene>
    <name evidence="2" type="ORF">ElyMa_000201400</name>
</gene>
<dbReference type="GO" id="GO:0016301">
    <property type="term" value="F:kinase activity"/>
    <property type="evidence" value="ECO:0007669"/>
    <property type="project" value="UniProtKB-KW"/>
</dbReference>
<dbReference type="PANTHER" id="PTHR10773:SF19">
    <property type="match status" value="1"/>
</dbReference>
<keyword evidence="2" id="KW-0418">Kinase</keyword>
<evidence type="ECO:0000256" key="1">
    <source>
        <dbReference type="SAM" id="MobiDB-lite"/>
    </source>
</evidence>
<sequence length="238" mass="26934">MAPESRRLFVWSSVKQEVSSRHVVTTDSRRSYCYSLRRSVESGGGTKAVCKVLFLTTLGYVEKNDSAVMRILKSAPVESVCPAPDQRGRHEPKNKIDRDLITTHIKKYNPAVHHYRRKHAPNRLYLPSDITITDMHADFCTSVQKISLETYRTQVDKIVATHLHENDTPEEDLEILAKTPDRIMEVDFPSPFSIASKMTGQLAPPEEAGQELNNSPDAPTFTEENAVRYTPRSAHKTD</sequence>
<keyword evidence="3" id="KW-1185">Reference proteome</keyword>
<proteinExistence type="predicted"/>
<protein>
    <submittedName>
        <fullName evidence="2">CAI-1 autoinducer sensor kinase/phosphatase CqsS</fullName>
    </submittedName>
</protein>
<keyword evidence="2" id="KW-0808">Transferase</keyword>
<evidence type="ECO:0000313" key="3">
    <source>
        <dbReference type="Proteomes" id="UP000762676"/>
    </source>
</evidence>
<dbReference type="EMBL" id="BMAT01000380">
    <property type="protein sequence ID" value="GFR65341.1"/>
    <property type="molecule type" value="Genomic_DNA"/>
</dbReference>
<feature type="region of interest" description="Disordered" evidence="1">
    <location>
        <begin position="199"/>
        <end position="238"/>
    </location>
</feature>
<organism evidence="2 3">
    <name type="scientific">Elysia marginata</name>
    <dbReference type="NCBI Taxonomy" id="1093978"/>
    <lineage>
        <taxon>Eukaryota</taxon>
        <taxon>Metazoa</taxon>
        <taxon>Spiralia</taxon>
        <taxon>Lophotrochozoa</taxon>
        <taxon>Mollusca</taxon>
        <taxon>Gastropoda</taxon>
        <taxon>Heterobranchia</taxon>
        <taxon>Euthyneura</taxon>
        <taxon>Panpulmonata</taxon>
        <taxon>Sacoglossa</taxon>
        <taxon>Placobranchoidea</taxon>
        <taxon>Plakobranchidae</taxon>
        <taxon>Elysia</taxon>
    </lineage>
</organism>
<evidence type="ECO:0000313" key="2">
    <source>
        <dbReference type="EMBL" id="GFR65341.1"/>
    </source>
</evidence>
<comment type="caution">
    <text evidence="2">The sequence shown here is derived from an EMBL/GenBank/DDBJ whole genome shotgun (WGS) entry which is preliminary data.</text>
</comment>
<dbReference type="PANTHER" id="PTHR10773">
    <property type="entry name" value="DNA-DIRECTED RNA POLYMERASES I, II, AND III SUBUNIT RPABC2"/>
    <property type="match status" value="1"/>
</dbReference>
<reference evidence="2 3" key="1">
    <citation type="journal article" date="2021" name="Elife">
        <title>Chloroplast acquisition without the gene transfer in kleptoplastic sea slugs, Plakobranchus ocellatus.</title>
        <authorList>
            <person name="Maeda T."/>
            <person name="Takahashi S."/>
            <person name="Yoshida T."/>
            <person name="Shimamura S."/>
            <person name="Takaki Y."/>
            <person name="Nagai Y."/>
            <person name="Toyoda A."/>
            <person name="Suzuki Y."/>
            <person name="Arimoto A."/>
            <person name="Ishii H."/>
            <person name="Satoh N."/>
            <person name="Nishiyama T."/>
            <person name="Hasebe M."/>
            <person name="Maruyama T."/>
            <person name="Minagawa J."/>
            <person name="Obokata J."/>
            <person name="Shigenobu S."/>
        </authorList>
    </citation>
    <scope>NUCLEOTIDE SEQUENCE [LARGE SCALE GENOMIC DNA]</scope>
</reference>
<dbReference type="Proteomes" id="UP000762676">
    <property type="component" value="Unassembled WGS sequence"/>
</dbReference>
<dbReference type="AlphaFoldDB" id="A0AAV4EX51"/>